<dbReference type="EMBL" id="HG994372">
    <property type="protein sequence ID" value="CAF2112901.1"/>
    <property type="molecule type" value="Genomic_DNA"/>
</dbReference>
<dbReference type="AlphaFoldDB" id="A0A816UTB7"/>
<feature type="transmembrane region" description="Helical" evidence="1">
    <location>
        <begin position="22"/>
        <end position="40"/>
    </location>
</feature>
<protein>
    <submittedName>
        <fullName evidence="2">(rape) hypothetical protein</fullName>
    </submittedName>
</protein>
<evidence type="ECO:0000313" key="2">
    <source>
        <dbReference type="EMBL" id="CAF2112901.1"/>
    </source>
</evidence>
<keyword evidence="1" id="KW-0812">Transmembrane</keyword>
<gene>
    <name evidence="2" type="ORF">DARMORV10_C08P34290.1</name>
</gene>
<reference evidence="2" key="1">
    <citation type="submission" date="2021-01" db="EMBL/GenBank/DDBJ databases">
        <authorList>
            <consortium name="Genoscope - CEA"/>
            <person name="William W."/>
        </authorList>
    </citation>
    <scope>NUCLEOTIDE SEQUENCE</scope>
</reference>
<evidence type="ECO:0000256" key="1">
    <source>
        <dbReference type="SAM" id="Phobius"/>
    </source>
</evidence>
<dbReference type="Proteomes" id="UP001295469">
    <property type="component" value="Chromosome C08"/>
</dbReference>
<accession>A0A816UTB7</accession>
<name>A0A816UTB7_BRANA</name>
<sequence length="49" mass="5580">MCALLQQQLDFFETPSQFEKKISEAVVVSLSLVSLFFLVIDVDGVRKFL</sequence>
<keyword evidence="1" id="KW-1133">Transmembrane helix</keyword>
<organism evidence="2">
    <name type="scientific">Brassica napus</name>
    <name type="common">Rape</name>
    <dbReference type="NCBI Taxonomy" id="3708"/>
    <lineage>
        <taxon>Eukaryota</taxon>
        <taxon>Viridiplantae</taxon>
        <taxon>Streptophyta</taxon>
        <taxon>Embryophyta</taxon>
        <taxon>Tracheophyta</taxon>
        <taxon>Spermatophyta</taxon>
        <taxon>Magnoliopsida</taxon>
        <taxon>eudicotyledons</taxon>
        <taxon>Gunneridae</taxon>
        <taxon>Pentapetalae</taxon>
        <taxon>rosids</taxon>
        <taxon>malvids</taxon>
        <taxon>Brassicales</taxon>
        <taxon>Brassicaceae</taxon>
        <taxon>Brassiceae</taxon>
        <taxon>Brassica</taxon>
    </lineage>
</organism>
<keyword evidence="1" id="KW-0472">Membrane</keyword>
<proteinExistence type="predicted"/>